<reference evidence="2" key="1">
    <citation type="submission" date="2017-04" db="EMBL/GenBank/DDBJ databases">
        <authorList>
            <person name="Millard A."/>
            <person name="Redgwell R T."/>
            <person name="Michniewski S."/>
        </authorList>
    </citation>
    <scope>NUCLEOTIDE SEQUENCE [LARGE SCALE GENOMIC DNA]</scope>
</reference>
<sequence length="92" mass="10081">MAQYGYAIYDDRGREVTGLLTPVFFLDKFTQPSGSKTYQNRPPGKSLKAIYVGMNSWRGGDPGAPNLGVSGDTVTWSGLSGSDSRYIYTFWG</sequence>
<keyword evidence="2" id="KW-1185">Reference proteome</keyword>
<protein>
    <recommendedName>
        <fullName evidence="3">Outer membrane protein</fullName>
    </recommendedName>
</protein>
<gene>
    <name evidence="1" type="ORF">SWAN_00010</name>
</gene>
<evidence type="ECO:0000313" key="2">
    <source>
        <dbReference type="Proteomes" id="UP000281966"/>
    </source>
</evidence>
<name>A0A1X7QH29_9CAUD</name>
<dbReference type="EMBL" id="LT841304">
    <property type="protein sequence ID" value="SMH63895.1"/>
    <property type="molecule type" value="Genomic_DNA"/>
</dbReference>
<proteinExistence type="predicted"/>
<evidence type="ECO:0008006" key="3">
    <source>
        <dbReference type="Google" id="ProtNLM"/>
    </source>
</evidence>
<dbReference type="Proteomes" id="UP000281966">
    <property type="component" value="Segment"/>
</dbReference>
<accession>A0A1X7QH29</accession>
<evidence type="ECO:0000313" key="1">
    <source>
        <dbReference type="EMBL" id="SMH63895.1"/>
    </source>
</evidence>
<organism evidence="1 2">
    <name type="scientific">Escherichia phage vB_EcoS_swan01</name>
    <dbReference type="NCBI Taxonomy" id="2496549"/>
    <lineage>
        <taxon>Viruses</taxon>
        <taxon>Duplodnaviria</taxon>
        <taxon>Heunggongvirae</taxon>
        <taxon>Uroviricota</taxon>
        <taxon>Caudoviricetes</taxon>
        <taxon>Drexlerviridae</taxon>
        <taxon>Tempevirinae</taxon>
        <taxon>Warwickvirus</taxon>
        <taxon>Warwickvirus ityhuna</taxon>
        <taxon>Warwickvirus swan01</taxon>
    </lineage>
</organism>